<keyword evidence="2" id="KW-0813">Transport</keyword>
<reference evidence="5 6" key="2">
    <citation type="journal article" date="2014" name="BMC Genomics">
        <title>An improved genome of the model marine alga Ostreococcus tauri unfolds by assessing Illumina de novo assemblies.</title>
        <authorList>
            <person name="Blanc-Mathieu R."/>
            <person name="Verhelst B."/>
            <person name="Derelle E."/>
            <person name="Rombauts S."/>
            <person name="Bouget F.Y."/>
            <person name="Carre I."/>
            <person name="Chateau A."/>
            <person name="Eyre-Walker A."/>
            <person name="Grimsley N."/>
            <person name="Moreau H."/>
            <person name="Piegu B."/>
            <person name="Rivals E."/>
            <person name="Schackwitz W."/>
            <person name="Van de Peer Y."/>
            <person name="Piganeau G."/>
        </authorList>
    </citation>
    <scope>NUCLEOTIDE SEQUENCE [LARGE SCALE GENOMIC DNA]</scope>
    <source>
        <strain evidence="6">OTTH 0595 / CCAP 157/2 / RCC745</strain>
    </source>
</reference>
<keyword evidence="3" id="KW-0653">Protein transport</keyword>
<evidence type="ECO:0000313" key="5">
    <source>
        <dbReference type="EMBL" id="CEG01066.1"/>
    </source>
</evidence>
<name>A0A090MDQ4_OSTTA</name>
<dbReference type="InParanoid" id="A0A090MDQ4"/>
<feature type="compositionally biased region" description="Low complexity" evidence="4">
    <location>
        <begin position="1"/>
        <end position="32"/>
    </location>
</feature>
<feature type="region of interest" description="Disordered" evidence="4">
    <location>
        <begin position="1"/>
        <end position="54"/>
    </location>
</feature>
<dbReference type="GO" id="GO:0031267">
    <property type="term" value="F:small GTPase binding"/>
    <property type="evidence" value="ECO:0007669"/>
    <property type="project" value="TreeGrafter"/>
</dbReference>
<dbReference type="RefSeq" id="XP_022840777.1">
    <property type="nucleotide sequence ID" value="XM_022985089.1"/>
</dbReference>
<dbReference type="EMBL" id="CAID01000002">
    <property type="protein sequence ID" value="CEG01066.1"/>
    <property type="molecule type" value="Genomic_DNA"/>
</dbReference>
<comment type="similarity">
    <text evidence="1">Belongs to the MOG1 family.</text>
</comment>
<dbReference type="PANTHER" id="PTHR15837:SF0">
    <property type="entry name" value="RAN GUANINE NUCLEOTIDE RELEASE FACTOR"/>
    <property type="match status" value="1"/>
</dbReference>
<protein>
    <submittedName>
        <fullName evidence="5">Mog1/PsbP, alpha/beta/alpha sandwich</fullName>
    </submittedName>
</protein>
<dbReference type="Gene3D" id="3.40.1000.10">
    <property type="entry name" value="Mog1/PsbP, alpha/beta/alpha sandwich"/>
    <property type="match status" value="1"/>
</dbReference>
<evidence type="ECO:0000256" key="3">
    <source>
        <dbReference type="ARBA" id="ARBA00022927"/>
    </source>
</evidence>
<dbReference type="InterPro" id="IPR007681">
    <property type="entry name" value="Mog1"/>
</dbReference>
<reference evidence="6" key="1">
    <citation type="journal article" date="2006" name="Proc. Natl. Acad. Sci. U.S.A.">
        <title>Genome analysis of the smallest free-living eukaryote Ostreococcus tauri unveils many unique features.</title>
        <authorList>
            <person name="Derelle E."/>
            <person name="Ferraz C."/>
            <person name="Rombauts S."/>
            <person name="Rouze P."/>
            <person name="Worden A.Z."/>
            <person name="Robbens S."/>
            <person name="Partensky F."/>
            <person name="Degroeve S."/>
            <person name="Echeynie S."/>
            <person name="Cooke R."/>
            <person name="Saeys Y."/>
            <person name="Wuyts J."/>
            <person name="Jabbari K."/>
            <person name="Bowler C."/>
            <person name="Panaud O."/>
            <person name="Piegu B."/>
            <person name="Ball S.G."/>
            <person name="Ral J.-P."/>
            <person name="Bouget F.-Y."/>
            <person name="Piganeau G."/>
            <person name="De Baets B."/>
            <person name="Picard A."/>
            <person name="Delseny M."/>
            <person name="Demaille J."/>
            <person name="Van de Peer Y."/>
            <person name="Moreau H."/>
        </authorList>
    </citation>
    <scope>NUCLEOTIDE SEQUENCE [LARGE SCALE GENOMIC DNA]</scope>
    <source>
        <strain evidence="6">OTTH 0595 / CCAP 157/2 / RCC745</strain>
    </source>
</reference>
<evidence type="ECO:0000256" key="4">
    <source>
        <dbReference type="SAM" id="MobiDB-lite"/>
    </source>
</evidence>
<accession>A0A090MDQ4</accession>
<dbReference type="Pfam" id="PF04603">
    <property type="entry name" value="Mog1"/>
    <property type="match status" value="1"/>
</dbReference>
<evidence type="ECO:0000256" key="2">
    <source>
        <dbReference type="ARBA" id="ARBA00022448"/>
    </source>
</evidence>
<feature type="compositionally biased region" description="Basic residues" evidence="4">
    <location>
        <begin position="33"/>
        <end position="54"/>
    </location>
</feature>
<dbReference type="GO" id="GO:0005085">
    <property type="term" value="F:guanyl-nucleotide exchange factor activity"/>
    <property type="evidence" value="ECO:0007669"/>
    <property type="project" value="TreeGrafter"/>
</dbReference>
<dbReference type="STRING" id="70448.A0A090MDQ4"/>
<dbReference type="SUPFAM" id="SSF55724">
    <property type="entry name" value="Mog1p/PsbP-like"/>
    <property type="match status" value="1"/>
</dbReference>
<dbReference type="GO" id="GO:0006606">
    <property type="term" value="P:protein import into nucleus"/>
    <property type="evidence" value="ECO:0007669"/>
    <property type="project" value="TreeGrafter"/>
</dbReference>
<gene>
    <name evidence="5" type="ORF">OT_ostta02g02820</name>
</gene>
<evidence type="ECO:0000256" key="1">
    <source>
        <dbReference type="ARBA" id="ARBA00010307"/>
    </source>
</evidence>
<dbReference type="GO" id="GO:0005634">
    <property type="term" value="C:nucleus"/>
    <property type="evidence" value="ECO:0007669"/>
    <property type="project" value="TreeGrafter"/>
</dbReference>
<dbReference type="PANTHER" id="PTHR15837">
    <property type="entry name" value="RAN GUANINE NUCLEOTIDE RELEASE FACTOR"/>
    <property type="match status" value="1"/>
</dbReference>
<keyword evidence="6" id="KW-1185">Reference proteome</keyword>
<dbReference type="FunCoup" id="A0A090MDQ4">
    <property type="interactions" value="743"/>
</dbReference>
<dbReference type="KEGG" id="ota:OT_ostta02g02820"/>
<evidence type="ECO:0000313" key="6">
    <source>
        <dbReference type="Proteomes" id="UP000009170"/>
    </source>
</evidence>
<dbReference type="InterPro" id="IPR016123">
    <property type="entry name" value="Mog1/PsbP_a/b/a-sand"/>
</dbReference>
<dbReference type="AlphaFoldDB" id="A0A090MDQ4"/>
<sequence>MRDQSSLGSIARASSSAASSASSSSLPSSASRCARRRRRTRCPRTRRRGRRARRARCSGRRALFGGAVALALARRFRDASARAPVPNHQEVFVDDASEESVHVELVERERERGVGFYLDDWIEACEGEKIGRGRTEGGTCRGAMRARRDGVARVVDVFGCVIDLERVSARALIWHCRPRLREESDDATMTGTADDADDADARAASDVIESCASSFKVLDWGLFDA</sequence>
<comment type="caution">
    <text evidence="5">The sequence shown here is derived from an EMBL/GenBank/DDBJ whole genome shotgun (WGS) entry which is preliminary data.</text>
</comment>
<proteinExistence type="inferred from homology"/>
<dbReference type="Proteomes" id="UP000009170">
    <property type="component" value="Unassembled WGS sequence"/>
</dbReference>
<organism evidence="5 6">
    <name type="scientific">Ostreococcus tauri</name>
    <name type="common">Marine green alga</name>
    <dbReference type="NCBI Taxonomy" id="70448"/>
    <lineage>
        <taxon>Eukaryota</taxon>
        <taxon>Viridiplantae</taxon>
        <taxon>Chlorophyta</taxon>
        <taxon>Mamiellophyceae</taxon>
        <taxon>Mamiellales</taxon>
        <taxon>Bathycoccaceae</taxon>
        <taxon>Ostreococcus</taxon>
    </lineage>
</organism>
<dbReference type="GeneID" id="34945608"/>